<dbReference type="AlphaFoldDB" id="A0A0F9K1B5"/>
<dbReference type="InterPro" id="IPR000189">
    <property type="entry name" value="Transglyc_AS"/>
</dbReference>
<dbReference type="Pfam" id="PF01464">
    <property type="entry name" value="SLT"/>
    <property type="match status" value="1"/>
</dbReference>
<evidence type="ECO:0000259" key="2">
    <source>
        <dbReference type="Pfam" id="PF01464"/>
    </source>
</evidence>
<keyword evidence="1" id="KW-0472">Membrane</keyword>
<keyword evidence="1" id="KW-1133">Transmembrane helix</keyword>
<keyword evidence="1" id="KW-0812">Transmembrane</keyword>
<accession>A0A0F9K1B5</accession>
<dbReference type="InterPro" id="IPR008258">
    <property type="entry name" value="Transglycosylase_SLT_dom_1"/>
</dbReference>
<dbReference type="PROSITE" id="PS00922">
    <property type="entry name" value="TRANSGLYCOSYLASE"/>
    <property type="match status" value="1"/>
</dbReference>
<evidence type="ECO:0000256" key="1">
    <source>
        <dbReference type="SAM" id="Phobius"/>
    </source>
</evidence>
<dbReference type="Gene3D" id="1.10.530.10">
    <property type="match status" value="1"/>
</dbReference>
<evidence type="ECO:0000313" key="3">
    <source>
        <dbReference type="EMBL" id="KKM04983.1"/>
    </source>
</evidence>
<feature type="domain" description="Transglycosylase SLT" evidence="2">
    <location>
        <begin position="108"/>
        <end position="217"/>
    </location>
</feature>
<feature type="transmembrane region" description="Helical" evidence="1">
    <location>
        <begin position="15"/>
        <end position="35"/>
    </location>
</feature>
<proteinExistence type="predicted"/>
<protein>
    <recommendedName>
        <fullName evidence="2">Transglycosylase SLT domain-containing protein</fullName>
    </recommendedName>
</protein>
<organism evidence="3">
    <name type="scientific">marine sediment metagenome</name>
    <dbReference type="NCBI Taxonomy" id="412755"/>
    <lineage>
        <taxon>unclassified sequences</taxon>
        <taxon>metagenomes</taxon>
        <taxon>ecological metagenomes</taxon>
    </lineage>
</organism>
<comment type="caution">
    <text evidence="3">The sequence shown here is derived from an EMBL/GenBank/DDBJ whole genome shotgun (WGS) entry which is preliminary data.</text>
</comment>
<gene>
    <name evidence="3" type="ORF">LCGC14_1758700</name>
</gene>
<dbReference type="GO" id="GO:0000270">
    <property type="term" value="P:peptidoglycan metabolic process"/>
    <property type="evidence" value="ECO:0007669"/>
    <property type="project" value="InterPro"/>
</dbReference>
<sequence length="242" mass="26900">MNTQDDGEALKRRDFVRWFTVAAVAGVALIVTSTINIQQSNQLGTIVEELVDVRLQVTAVQAAVRVDQQYLAVIEVLAAKASDSLTPQQIPEIANLVAGLAILYRDDGLTSSLVLAVMERESNFRPDAISRSGAVGIMQIIPETAELHLTALGEFWSVELMQQPQMNISVGVMELMRLHRIYMVEGLETKDEWHITLTAYFWGPTNARRLISAKGEKVKVPSLEYAMGVREFQNIIRSQGVF</sequence>
<dbReference type="GO" id="GO:0008933">
    <property type="term" value="F:peptidoglycan lytic transglycosylase activity"/>
    <property type="evidence" value="ECO:0007669"/>
    <property type="project" value="InterPro"/>
</dbReference>
<dbReference type="GO" id="GO:0016020">
    <property type="term" value="C:membrane"/>
    <property type="evidence" value="ECO:0007669"/>
    <property type="project" value="InterPro"/>
</dbReference>
<dbReference type="SUPFAM" id="SSF53955">
    <property type="entry name" value="Lysozyme-like"/>
    <property type="match status" value="1"/>
</dbReference>
<name>A0A0F9K1B5_9ZZZZ</name>
<reference evidence="3" key="1">
    <citation type="journal article" date="2015" name="Nature">
        <title>Complex archaea that bridge the gap between prokaryotes and eukaryotes.</title>
        <authorList>
            <person name="Spang A."/>
            <person name="Saw J.H."/>
            <person name="Jorgensen S.L."/>
            <person name="Zaremba-Niedzwiedzka K."/>
            <person name="Martijn J."/>
            <person name="Lind A.E."/>
            <person name="van Eijk R."/>
            <person name="Schleper C."/>
            <person name="Guy L."/>
            <person name="Ettema T.J."/>
        </authorList>
    </citation>
    <scope>NUCLEOTIDE SEQUENCE</scope>
</reference>
<dbReference type="InterPro" id="IPR023346">
    <property type="entry name" value="Lysozyme-like_dom_sf"/>
</dbReference>
<dbReference type="EMBL" id="LAZR01016330">
    <property type="protein sequence ID" value="KKM04983.1"/>
    <property type="molecule type" value="Genomic_DNA"/>
</dbReference>